<accession>G8YL74</accession>
<evidence type="ECO:0000256" key="6">
    <source>
        <dbReference type="ARBA" id="ARBA00022989"/>
    </source>
</evidence>
<evidence type="ECO:0000256" key="2">
    <source>
        <dbReference type="ARBA" id="ARBA00008328"/>
    </source>
</evidence>
<keyword evidence="8 9" id="KW-0472">Membrane</keyword>
<keyword evidence="3" id="KW-0813">Transport</keyword>
<comment type="subcellular location">
    <subcellularLocation>
        <location evidence="1">Endomembrane system</location>
        <topology evidence="1">Multi-pass membrane protein</topology>
    </subcellularLocation>
</comment>
<keyword evidence="5" id="KW-0375">Hydrogen ion transport</keyword>
<evidence type="ECO:0000256" key="7">
    <source>
        <dbReference type="ARBA" id="ARBA00023065"/>
    </source>
</evidence>
<dbReference type="InParanoid" id="G8YL74"/>
<keyword evidence="4 9" id="KW-0812">Transmembrane</keyword>
<evidence type="ECO:0000256" key="8">
    <source>
        <dbReference type="ARBA" id="ARBA00023136"/>
    </source>
</evidence>
<dbReference type="Proteomes" id="UP000005222">
    <property type="component" value="Chromosome F"/>
</dbReference>
<dbReference type="FunCoup" id="G8YL74">
    <property type="interactions" value="144"/>
</dbReference>
<dbReference type="GO" id="GO:0007035">
    <property type="term" value="P:vacuolar acidification"/>
    <property type="evidence" value="ECO:0007669"/>
    <property type="project" value="TreeGrafter"/>
</dbReference>
<sequence>MSGYNVVIVLIFTIALSGLIWTFAPKQNQTVWRSSLILGLSMCYLMWAFTYLSQLHPLEVPRRSDLRPEKQ</sequence>
<evidence type="ECO:0000256" key="3">
    <source>
        <dbReference type="ARBA" id="ARBA00022448"/>
    </source>
</evidence>
<keyword evidence="11" id="KW-1185">Reference proteome</keyword>
<feature type="transmembrane region" description="Helical" evidence="9">
    <location>
        <begin position="36"/>
        <end position="53"/>
    </location>
</feature>
<dbReference type="PANTHER" id="PTHR12263:SF0">
    <property type="entry name" value="V-TYPE PROTON ATPASE SUBUNIT"/>
    <property type="match status" value="1"/>
</dbReference>
<evidence type="ECO:0000256" key="5">
    <source>
        <dbReference type="ARBA" id="ARBA00022781"/>
    </source>
</evidence>
<dbReference type="eggNOG" id="ENOG502S76V">
    <property type="taxonomic scope" value="Eukaryota"/>
</dbReference>
<dbReference type="HOGENOM" id="CLU_170555_1_0_1"/>
<keyword evidence="6 9" id="KW-1133">Transmembrane helix</keyword>
<dbReference type="AlphaFoldDB" id="G8YL74"/>
<name>G8YL74_PICSO</name>
<keyword evidence="7" id="KW-0406">Ion transport</keyword>
<gene>
    <name evidence="10" type="primary">Piso0_001593</name>
    <name evidence="10" type="ORF">GNLVRS01_PISO0F09795g</name>
</gene>
<evidence type="ECO:0000313" key="11">
    <source>
        <dbReference type="Proteomes" id="UP000005222"/>
    </source>
</evidence>
<dbReference type="Pfam" id="PF05493">
    <property type="entry name" value="ATP_synt_H"/>
    <property type="match status" value="1"/>
</dbReference>
<dbReference type="GO" id="GO:0000220">
    <property type="term" value="C:vacuolar proton-transporting V-type ATPase, V0 domain"/>
    <property type="evidence" value="ECO:0007669"/>
    <property type="project" value="TreeGrafter"/>
</dbReference>
<dbReference type="EMBL" id="FO082054">
    <property type="protein sequence ID" value="CCE88808.1"/>
    <property type="molecule type" value="Genomic_DNA"/>
</dbReference>
<proteinExistence type="inferred from homology"/>
<dbReference type="GO" id="GO:0046961">
    <property type="term" value="F:proton-transporting ATPase activity, rotational mechanism"/>
    <property type="evidence" value="ECO:0007669"/>
    <property type="project" value="InterPro"/>
</dbReference>
<dbReference type="STRING" id="559304.G8YL74"/>
<dbReference type="OMA" id="WAITYLC"/>
<dbReference type="InterPro" id="IPR008389">
    <property type="entry name" value="ATPase_V0-cplx_e1/e2_su"/>
</dbReference>
<dbReference type="OrthoDB" id="1508846at2759"/>
<protein>
    <submittedName>
        <fullName evidence="10">Piso0_001593 protein</fullName>
    </submittedName>
</protein>
<dbReference type="PANTHER" id="PTHR12263">
    <property type="entry name" value="VACUOLAR ATP SYNTHASE SUBUNIT H"/>
    <property type="match status" value="1"/>
</dbReference>
<evidence type="ECO:0000313" key="10">
    <source>
        <dbReference type="EMBL" id="CCE88808.1"/>
    </source>
</evidence>
<feature type="transmembrane region" description="Helical" evidence="9">
    <location>
        <begin position="6"/>
        <end position="24"/>
    </location>
</feature>
<organism evidence="10 11">
    <name type="scientific">Pichia sorbitophila (strain ATCC MYA-4447 / BCRC 22081 / CBS 7064 / NBRC 10061 / NRRL Y-12695)</name>
    <name type="common">Hybrid yeast</name>
    <dbReference type="NCBI Taxonomy" id="559304"/>
    <lineage>
        <taxon>Eukaryota</taxon>
        <taxon>Fungi</taxon>
        <taxon>Dikarya</taxon>
        <taxon>Ascomycota</taxon>
        <taxon>Saccharomycotina</taxon>
        <taxon>Pichiomycetes</taxon>
        <taxon>Debaryomycetaceae</taxon>
        <taxon>Millerozyma</taxon>
    </lineage>
</organism>
<dbReference type="GO" id="GO:0012505">
    <property type="term" value="C:endomembrane system"/>
    <property type="evidence" value="ECO:0007669"/>
    <property type="project" value="UniProtKB-SubCell"/>
</dbReference>
<evidence type="ECO:0000256" key="9">
    <source>
        <dbReference type="SAM" id="Phobius"/>
    </source>
</evidence>
<comment type="similarity">
    <text evidence="2">Belongs to the V-ATPase e1/e2 subunit family.</text>
</comment>
<evidence type="ECO:0000256" key="1">
    <source>
        <dbReference type="ARBA" id="ARBA00004127"/>
    </source>
</evidence>
<reference evidence="10 11" key="1">
    <citation type="journal article" date="2012" name="G3 (Bethesda)">
        <title>Pichia sorbitophila, an interspecies yeast hybrid reveals early steps of genome resolution following polyploidization.</title>
        <authorList>
            <person name="Leh Louis V."/>
            <person name="Despons L."/>
            <person name="Friedrich A."/>
            <person name="Martin T."/>
            <person name="Durrens P."/>
            <person name="Casaregola S."/>
            <person name="Neuveglise C."/>
            <person name="Fairhead C."/>
            <person name="Marck C."/>
            <person name="Cruz J.A."/>
            <person name="Straub M.L."/>
            <person name="Kugler V."/>
            <person name="Sacerdot C."/>
            <person name="Uzunov Z."/>
            <person name="Thierry A."/>
            <person name="Weiss S."/>
            <person name="Bleykasten C."/>
            <person name="De Montigny J."/>
            <person name="Jacques N."/>
            <person name="Jung P."/>
            <person name="Lemaire M."/>
            <person name="Mallet S."/>
            <person name="Morel G."/>
            <person name="Richard G.F."/>
            <person name="Sarkar A."/>
            <person name="Savel G."/>
            <person name="Schacherer J."/>
            <person name="Seret M.L."/>
            <person name="Talla E."/>
            <person name="Samson G."/>
            <person name="Jubin C."/>
            <person name="Poulain J."/>
            <person name="Vacherie B."/>
            <person name="Barbe V."/>
            <person name="Pelletier E."/>
            <person name="Sherman D.J."/>
            <person name="Westhof E."/>
            <person name="Weissenbach J."/>
            <person name="Baret P.V."/>
            <person name="Wincker P."/>
            <person name="Gaillardin C."/>
            <person name="Dujon B."/>
            <person name="Souciet J.L."/>
        </authorList>
    </citation>
    <scope>NUCLEOTIDE SEQUENCE [LARGE SCALE GENOMIC DNA]</scope>
    <source>
        <strain evidence="11">ATCC MYA-4447 / BCRC 22081 / CBS 7064 / NBRC 10061 / NRRL Y-12695</strain>
    </source>
</reference>
<evidence type="ECO:0000256" key="4">
    <source>
        <dbReference type="ARBA" id="ARBA00022692"/>
    </source>
</evidence>